<organism evidence="6 7">
    <name type="scientific">Facklamia lactis</name>
    <dbReference type="NCBI Taxonomy" id="2749967"/>
    <lineage>
        <taxon>Bacteria</taxon>
        <taxon>Bacillati</taxon>
        <taxon>Bacillota</taxon>
        <taxon>Bacilli</taxon>
        <taxon>Lactobacillales</taxon>
        <taxon>Aerococcaceae</taxon>
        <taxon>Facklamia</taxon>
    </lineage>
</organism>
<dbReference type="InterPro" id="IPR036038">
    <property type="entry name" value="Aminotransferase-like"/>
</dbReference>
<comment type="similarity">
    <text evidence="2 4">Belongs to the class-IV pyridoxal-phosphate-dependent aminotransferase family.</text>
</comment>
<keyword evidence="6" id="KW-0808">Transferase</keyword>
<dbReference type="Gene3D" id="3.20.10.10">
    <property type="entry name" value="D-amino Acid Aminotransferase, subunit A, domain 2"/>
    <property type="match status" value="1"/>
</dbReference>
<keyword evidence="3 5" id="KW-0663">Pyridoxal phosphate</keyword>
<sequence length="241" mass="27808">MDCIQIDQGFLFGRSVFTTLKIRDGQAVFLDRHLQRLESSAQALSFKSLANREAVDNYIREKQLNHAALKILISPENLLLMDRSDPYGVNLPSPKYVVLSPIHRHSSNWLLQHKTTMYLANKLSLEQAHQQGAFECLFLNEREEICEGSFTNFFLIQGSDIYTPPLEAGILPGLMRQWILDHFPVQVCPIPWQERRTFQAAFVTNCLIGIGPIQQIEDTTYQNNHPLIHQIYHQYTQSVFH</sequence>
<proteinExistence type="inferred from homology"/>
<dbReference type="InterPro" id="IPR043131">
    <property type="entry name" value="BCAT-like_N"/>
</dbReference>
<dbReference type="Gene3D" id="3.30.470.10">
    <property type="match status" value="1"/>
</dbReference>
<dbReference type="SUPFAM" id="SSF56752">
    <property type="entry name" value="D-aminoacid aminotransferase-like PLP-dependent enzymes"/>
    <property type="match status" value="1"/>
</dbReference>
<reference evidence="6 7" key="1">
    <citation type="submission" date="2020-07" db="EMBL/GenBank/DDBJ databases">
        <title>Facklamia lactis sp. nov., isolated from raw milk.</title>
        <authorList>
            <person name="Doll E.V."/>
            <person name="Huptas C."/>
            <person name="Staib L."/>
            <person name="Wenning M."/>
            <person name="Scherer S."/>
        </authorList>
    </citation>
    <scope>NUCLEOTIDE SEQUENCE [LARGE SCALE GENOMIC DNA]</scope>
    <source>
        <strain evidence="6 7">DSM 111018</strain>
    </source>
</reference>
<dbReference type="InterPro" id="IPR018300">
    <property type="entry name" value="Aminotrans_IV_CS"/>
</dbReference>
<name>A0ABS0LR59_9LACT</name>
<comment type="caution">
    <text evidence="6">The sequence shown here is derived from an EMBL/GenBank/DDBJ whole genome shotgun (WGS) entry which is preliminary data.</text>
</comment>
<evidence type="ECO:0000313" key="7">
    <source>
        <dbReference type="Proteomes" id="UP000721415"/>
    </source>
</evidence>
<keyword evidence="7" id="KW-1185">Reference proteome</keyword>
<dbReference type="CDD" id="cd00449">
    <property type="entry name" value="PLPDE_IV"/>
    <property type="match status" value="1"/>
</dbReference>
<evidence type="ECO:0000256" key="1">
    <source>
        <dbReference type="ARBA" id="ARBA00001933"/>
    </source>
</evidence>
<dbReference type="RefSeq" id="WP_197114386.1">
    <property type="nucleotide sequence ID" value="NZ_JACBXQ010000001.1"/>
</dbReference>
<dbReference type="InterPro" id="IPR001544">
    <property type="entry name" value="Aminotrans_IV"/>
</dbReference>
<protein>
    <submittedName>
        <fullName evidence="6">Aminotransferase class IV</fullName>
    </submittedName>
</protein>
<dbReference type="InterPro" id="IPR043132">
    <property type="entry name" value="BCAT-like_C"/>
</dbReference>
<dbReference type="PROSITE" id="PS00770">
    <property type="entry name" value="AA_TRANSFER_CLASS_4"/>
    <property type="match status" value="1"/>
</dbReference>
<accession>A0ABS0LR59</accession>
<evidence type="ECO:0000313" key="6">
    <source>
        <dbReference type="EMBL" id="MBG9985774.1"/>
    </source>
</evidence>
<evidence type="ECO:0000256" key="3">
    <source>
        <dbReference type="ARBA" id="ARBA00022898"/>
    </source>
</evidence>
<dbReference type="PANTHER" id="PTHR42743">
    <property type="entry name" value="AMINO-ACID AMINOTRANSFERASE"/>
    <property type="match status" value="1"/>
</dbReference>
<dbReference type="GO" id="GO:0008483">
    <property type="term" value="F:transaminase activity"/>
    <property type="evidence" value="ECO:0007669"/>
    <property type="project" value="UniProtKB-KW"/>
</dbReference>
<dbReference type="EMBL" id="JACBXQ010000001">
    <property type="protein sequence ID" value="MBG9985774.1"/>
    <property type="molecule type" value="Genomic_DNA"/>
</dbReference>
<keyword evidence="6" id="KW-0032">Aminotransferase</keyword>
<evidence type="ECO:0000256" key="2">
    <source>
        <dbReference type="ARBA" id="ARBA00009320"/>
    </source>
</evidence>
<dbReference type="Pfam" id="PF01063">
    <property type="entry name" value="Aminotran_4"/>
    <property type="match status" value="1"/>
</dbReference>
<evidence type="ECO:0000256" key="4">
    <source>
        <dbReference type="RuleBase" id="RU004106"/>
    </source>
</evidence>
<evidence type="ECO:0000256" key="5">
    <source>
        <dbReference type="RuleBase" id="RU004516"/>
    </source>
</evidence>
<dbReference type="PANTHER" id="PTHR42743:SF11">
    <property type="entry name" value="AMINODEOXYCHORISMATE LYASE"/>
    <property type="match status" value="1"/>
</dbReference>
<dbReference type="Proteomes" id="UP000721415">
    <property type="component" value="Unassembled WGS sequence"/>
</dbReference>
<gene>
    <name evidence="6" type="ORF">HZY91_02570</name>
</gene>
<dbReference type="InterPro" id="IPR050571">
    <property type="entry name" value="Class-IV_PLP-Dep_Aminotrnsfr"/>
</dbReference>
<comment type="cofactor">
    <cofactor evidence="1 5">
        <name>pyridoxal 5'-phosphate</name>
        <dbReference type="ChEBI" id="CHEBI:597326"/>
    </cofactor>
</comment>